<dbReference type="AlphaFoldDB" id="A0A8S0VBL2"/>
<name>A0A8S0VBL2_OLEEU</name>
<comment type="caution">
    <text evidence="4">The sequence shown here is derived from an EMBL/GenBank/DDBJ whole genome shotgun (WGS) entry which is preliminary data.</text>
</comment>
<dbReference type="InterPro" id="IPR053932">
    <property type="entry name" value="GeBP-like_DBD"/>
</dbReference>
<dbReference type="Pfam" id="PF04504">
    <property type="entry name" value="GeBP-like_DBD"/>
    <property type="match status" value="1"/>
</dbReference>
<feature type="domain" description="Glabrous enhancer-binding protein-like DBD" evidence="2">
    <location>
        <begin position="28"/>
        <end position="107"/>
    </location>
</feature>
<dbReference type="Gramene" id="OE9A039626T1">
    <property type="protein sequence ID" value="OE9A039626C1"/>
    <property type="gene ID" value="OE9A039626"/>
</dbReference>
<reference evidence="4 5" key="1">
    <citation type="submission" date="2019-12" db="EMBL/GenBank/DDBJ databases">
        <authorList>
            <person name="Alioto T."/>
            <person name="Alioto T."/>
            <person name="Gomez Garrido J."/>
        </authorList>
    </citation>
    <scope>NUCLEOTIDE SEQUENCE [LARGE SCALE GENOMIC DNA]</scope>
</reference>
<evidence type="ECO:0000313" key="3">
    <source>
        <dbReference type="EMBL" id="CAA2968919.1"/>
    </source>
</evidence>
<accession>A0A8S0VBL2</accession>
<gene>
    <name evidence="4" type="ORF">OLEA9_A039626</name>
    <name evidence="3" type="ORF">OLEA9_A103210</name>
</gene>
<sequence length="107" mass="12962">MEEDYKENREIYMMIENCYDSDDPRDREILKTMLAYRLDNSVIPEIKQLHEFIKNESIFEISAEELSIKVLILQEKFNLIVKEKGLRPAFDELYYQEMFDLSKQIWG</sequence>
<evidence type="ECO:0000256" key="1">
    <source>
        <dbReference type="ARBA" id="ARBA00010820"/>
    </source>
</evidence>
<dbReference type="EMBL" id="CACTIH010009411">
    <property type="protein sequence ID" value="CAA3031011.1"/>
    <property type="molecule type" value="Genomic_DNA"/>
</dbReference>
<evidence type="ECO:0000313" key="4">
    <source>
        <dbReference type="EMBL" id="CAA3031011.1"/>
    </source>
</evidence>
<proteinExistence type="inferred from homology"/>
<dbReference type="Gramene" id="OE9A103210T1">
    <property type="protein sequence ID" value="OE9A103210C1"/>
    <property type="gene ID" value="OE9A103210"/>
</dbReference>
<keyword evidence="5" id="KW-1185">Reference proteome</keyword>
<dbReference type="EMBL" id="CACTIH010001926">
    <property type="protein sequence ID" value="CAA2968919.1"/>
    <property type="molecule type" value="Genomic_DNA"/>
</dbReference>
<evidence type="ECO:0000259" key="2">
    <source>
        <dbReference type="Pfam" id="PF04504"/>
    </source>
</evidence>
<organism evidence="4 5">
    <name type="scientific">Olea europaea subsp. europaea</name>
    <dbReference type="NCBI Taxonomy" id="158383"/>
    <lineage>
        <taxon>Eukaryota</taxon>
        <taxon>Viridiplantae</taxon>
        <taxon>Streptophyta</taxon>
        <taxon>Embryophyta</taxon>
        <taxon>Tracheophyta</taxon>
        <taxon>Spermatophyta</taxon>
        <taxon>Magnoliopsida</taxon>
        <taxon>eudicotyledons</taxon>
        <taxon>Gunneridae</taxon>
        <taxon>Pentapetalae</taxon>
        <taxon>asterids</taxon>
        <taxon>lamiids</taxon>
        <taxon>Lamiales</taxon>
        <taxon>Oleaceae</taxon>
        <taxon>Oleeae</taxon>
        <taxon>Olea</taxon>
    </lineage>
</organism>
<comment type="similarity">
    <text evidence="1">Belongs to the GeBP family.</text>
</comment>
<evidence type="ECO:0000313" key="5">
    <source>
        <dbReference type="Proteomes" id="UP000594638"/>
    </source>
</evidence>
<dbReference type="OrthoDB" id="1306175at2759"/>
<dbReference type="Proteomes" id="UP000594638">
    <property type="component" value="Unassembled WGS sequence"/>
</dbReference>
<protein>
    <submittedName>
        <fullName evidence="4">Probable transcription factor At1g61730</fullName>
    </submittedName>
</protein>